<protein>
    <recommendedName>
        <fullName evidence="1">HDOD domain-containing protein</fullName>
    </recommendedName>
</protein>
<feature type="domain" description="HDOD" evidence="1">
    <location>
        <begin position="198"/>
        <end position="398"/>
    </location>
</feature>
<reference evidence="3" key="1">
    <citation type="journal article" date="2018" name="Front. Microbiol.">
        <title>Genome-Based Analysis Reveals the Taxonomy and Diversity of the Family Idiomarinaceae.</title>
        <authorList>
            <person name="Liu Y."/>
            <person name="Lai Q."/>
            <person name="Shao Z."/>
        </authorList>
    </citation>
    <scope>NUCLEOTIDE SEQUENCE [LARGE SCALE GENOMIC DNA]</scope>
    <source>
        <strain evidence="3">SN-14</strain>
    </source>
</reference>
<gene>
    <name evidence="2" type="ORF">CWE23_10100</name>
</gene>
<dbReference type="InterPro" id="IPR013976">
    <property type="entry name" value="HDOD"/>
</dbReference>
<comment type="caution">
    <text evidence="2">The sequence shown here is derived from an EMBL/GenBank/DDBJ whole genome shotgun (WGS) entry which is preliminary data.</text>
</comment>
<organism evidence="2 3">
    <name type="scientific">Idiomarina aquatica</name>
    <dbReference type="NCBI Taxonomy" id="1327752"/>
    <lineage>
        <taxon>Bacteria</taxon>
        <taxon>Pseudomonadati</taxon>
        <taxon>Pseudomonadota</taxon>
        <taxon>Gammaproteobacteria</taxon>
        <taxon>Alteromonadales</taxon>
        <taxon>Idiomarinaceae</taxon>
        <taxon>Idiomarina</taxon>
    </lineage>
</organism>
<dbReference type="Pfam" id="PF08668">
    <property type="entry name" value="HDOD"/>
    <property type="match status" value="1"/>
</dbReference>
<dbReference type="AlphaFoldDB" id="A0AA94JCS2"/>
<dbReference type="EMBL" id="PIPS01000003">
    <property type="protein sequence ID" value="RUO42440.1"/>
    <property type="molecule type" value="Genomic_DNA"/>
</dbReference>
<accession>A0AA94JCS2</accession>
<dbReference type="InterPro" id="IPR052340">
    <property type="entry name" value="RNase_Y/CdgJ"/>
</dbReference>
<proteinExistence type="predicted"/>
<dbReference type="PANTHER" id="PTHR33525:SF4">
    <property type="entry name" value="CYCLIC DI-GMP PHOSPHODIESTERASE CDGJ"/>
    <property type="match status" value="1"/>
</dbReference>
<dbReference type="RefSeq" id="WP_126820168.1">
    <property type="nucleotide sequence ID" value="NZ_PIPS01000003.1"/>
</dbReference>
<dbReference type="PANTHER" id="PTHR33525">
    <property type="match status" value="1"/>
</dbReference>
<evidence type="ECO:0000313" key="2">
    <source>
        <dbReference type="EMBL" id="RUO42440.1"/>
    </source>
</evidence>
<evidence type="ECO:0000259" key="1">
    <source>
        <dbReference type="PROSITE" id="PS51833"/>
    </source>
</evidence>
<evidence type="ECO:0000313" key="3">
    <source>
        <dbReference type="Proteomes" id="UP000286680"/>
    </source>
</evidence>
<dbReference type="Gene3D" id="1.10.3210.10">
    <property type="entry name" value="Hypothetical protein af1432"/>
    <property type="match status" value="1"/>
</dbReference>
<keyword evidence="3" id="KW-1185">Reference proteome</keyword>
<dbReference type="PROSITE" id="PS51833">
    <property type="entry name" value="HDOD"/>
    <property type="match status" value="1"/>
</dbReference>
<name>A0AA94JCS2_9GAMM</name>
<sequence>MSTNYCIALQPICDRNFRHIADELSYYSADKKTGVHFVDPVEATARACSTALLELGLPSLIGERTLMIKAPIHWVADKDLVEILPNKLIIELLDPESLDLGLASLLLGLKKRGLRLACPHDKFGELKNEFKELFDILTHDQFIEQNQITSSSVSSYQHLIRQLNCSEALSKARNDGYAMFQGNVFSPLKTLEAAPAKRQSNPIAELKLLQLLSDPESDLKLIEQSLIQQPYLCYVLMKQTNTADHLRSKPVSTIKQAVLSVGLTKLKSIVAAVTLSRHDPIQKLQLRTVLMRALLAEALAKKTSDVSPGTAFFCGLLSLFDRLNGTSLEHLLEEIHVSTAVSQALTQRAGPLGRLLNIIEDFEQQSVGRYHPKLVSLLNEEFVKVVALLNSIIIEPLPRT</sequence>
<dbReference type="Proteomes" id="UP000286680">
    <property type="component" value="Unassembled WGS sequence"/>
</dbReference>
<dbReference type="SUPFAM" id="SSF109604">
    <property type="entry name" value="HD-domain/PDEase-like"/>
    <property type="match status" value="1"/>
</dbReference>